<dbReference type="Gene3D" id="3.40.190.10">
    <property type="entry name" value="Periplasmic binding protein-like II"/>
    <property type="match status" value="2"/>
</dbReference>
<evidence type="ECO:0000256" key="2">
    <source>
        <dbReference type="ARBA" id="ARBA00023015"/>
    </source>
</evidence>
<dbReference type="InterPro" id="IPR036388">
    <property type="entry name" value="WH-like_DNA-bd_sf"/>
</dbReference>
<dbReference type="PROSITE" id="PS50931">
    <property type="entry name" value="HTH_LYSR"/>
    <property type="match status" value="1"/>
</dbReference>
<dbReference type="GO" id="GO:0003700">
    <property type="term" value="F:DNA-binding transcription factor activity"/>
    <property type="evidence" value="ECO:0007669"/>
    <property type="project" value="InterPro"/>
</dbReference>
<dbReference type="EMBL" id="LAXI01000003">
    <property type="protein sequence ID" value="KRS18458.1"/>
    <property type="molecule type" value="Genomic_DNA"/>
</dbReference>
<keyword evidence="4" id="KW-0804">Transcription</keyword>
<organism evidence="6 7">
    <name type="scientific">Roseovarius indicus</name>
    <dbReference type="NCBI Taxonomy" id="540747"/>
    <lineage>
        <taxon>Bacteria</taxon>
        <taxon>Pseudomonadati</taxon>
        <taxon>Pseudomonadota</taxon>
        <taxon>Alphaproteobacteria</taxon>
        <taxon>Rhodobacterales</taxon>
        <taxon>Roseobacteraceae</taxon>
        <taxon>Roseovarius</taxon>
    </lineage>
</organism>
<dbReference type="GO" id="GO:0006351">
    <property type="term" value="P:DNA-templated transcription"/>
    <property type="evidence" value="ECO:0007669"/>
    <property type="project" value="TreeGrafter"/>
</dbReference>
<evidence type="ECO:0000256" key="1">
    <source>
        <dbReference type="ARBA" id="ARBA00009437"/>
    </source>
</evidence>
<keyword evidence="2" id="KW-0805">Transcription regulation</keyword>
<feature type="domain" description="HTH lysR-type" evidence="5">
    <location>
        <begin position="17"/>
        <end position="67"/>
    </location>
</feature>
<dbReference type="Gene3D" id="1.10.10.10">
    <property type="entry name" value="Winged helix-like DNA-binding domain superfamily/Winged helix DNA-binding domain"/>
    <property type="match status" value="1"/>
</dbReference>
<comment type="caution">
    <text evidence="6">The sequence shown here is derived from an EMBL/GenBank/DDBJ whole genome shotgun (WGS) entry which is preliminary data.</text>
</comment>
<dbReference type="SUPFAM" id="SSF53850">
    <property type="entry name" value="Periplasmic binding protein-like II"/>
    <property type="match status" value="1"/>
</dbReference>
<sequence>MPMTLRSRLPSTGALFVFESAARKLSFSEASREFNVTQPAVSKTIRQLEDDLGVRLFERRSGGVTLTRAGQILADAVEGGFRRIEDAFLEIERLKSDPDTVTLSVTSAFAMHWFMPRMDLFRSTFADIPIRFQILHDEAVGPLDGANLGVRRTEEADHGFEAWFLQQERIVPVASPAYVAAHGTLDGETLAGHTLGHLNQQLRVPWAKYLSEMGFPPPGGAAEIRFSDYALLMQAVIKGQCIGLGWRYIVEHELEQGGLVTLCDRDYLTGLDYHVVAAADSPMRETTAQVRDWLIAELRSGEAPAREQAG</sequence>
<dbReference type="InterPro" id="IPR005119">
    <property type="entry name" value="LysR_subst-bd"/>
</dbReference>
<evidence type="ECO:0000313" key="6">
    <source>
        <dbReference type="EMBL" id="KRS18458.1"/>
    </source>
</evidence>
<dbReference type="InterPro" id="IPR058163">
    <property type="entry name" value="LysR-type_TF_proteobact-type"/>
</dbReference>
<reference evidence="6 7" key="1">
    <citation type="submission" date="2015-04" db="EMBL/GenBank/DDBJ databases">
        <title>The draft genome sequence of Roseovarius indicus B108T.</title>
        <authorList>
            <person name="Li G."/>
            <person name="Lai Q."/>
            <person name="Shao Z."/>
            <person name="Yan P."/>
        </authorList>
    </citation>
    <scope>NUCLEOTIDE SEQUENCE [LARGE SCALE GENOMIC DNA]</scope>
    <source>
        <strain evidence="6 7">B108</strain>
    </source>
</reference>
<evidence type="ECO:0000256" key="3">
    <source>
        <dbReference type="ARBA" id="ARBA00023125"/>
    </source>
</evidence>
<evidence type="ECO:0000313" key="7">
    <source>
        <dbReference type="Proteomes" id="UP000051401"/>
    </source>
</evidence>
<proteinExistence type="inferred from homology"/>
<dbReference type="PANTHER" id="PTHR30537:SF74">
    <property type="entry name" value="HTH-TYPE TRANSCRIPTIONAL REGULATOR TRPI"/>
    <property type="match status" value="1"/>
</dbReference>
<dbReference type="PANTHER" id="PTHR30537">
    <property type="entry name" value="HTH-TYPE TRANSCRIPTIONAL REGULATOR"/>
    <property type="match status" value="1"/>
</dbReference>
<keyword evidence="3" id="KW-0238">DNA-binding</keyword>
<dbReference type="InterPro" id="IPR000847">
    <property type="entry name" value="LysR_HTH_N"/>
</dbReference>
<dbReference type="GO" id="GO:0043565">
    <property type="term" value="F:sequence-specific DNA binding"/>
    <property type="evidence" value="ECO:0007669"/>
    <property type="project" value="TreeGrafter"/>
</dbReference>
<evidence type="ECO:0000259" key="5">
    <source>
        <dbReference type="PROSITE" id="PS50931"/>
    </source>
</evidence>
<accession>A0A0T5PBP8</accession>
<dbReference type="Proteomes" id="UP000051401">
    <property type="component" value="Unassembled WGS sequence"/>
</dbReference>
<dbReference type="AlphaFoldDB" id="A0A0T5PBP8"/>
<dbReference type="Pfam" id="PF03466">
    <property type="entry name" value="LysR_substrate"/>
    <property type="match status" value="1"/>
</dbReference>
<dbReference type="STRING" id="540747.SAMN04488031_104323"/>
<dbReference type="SUPFAM" id="SSF46785">
    <property type="entry name" value="Winged helix' DNA-binding domain"/>
    <property type="match status" value="1"/>
</dbReference>
<gene>
    <name evidence="6" type="ORF">XM52_06460</name>
</gene>
<dbReference type="FunFam" id="1.10.10.10:FF:000001">
    <property type="entry name" value="LysR family transcriptional regulator"/>
    <property type="match status" value="1"/>
</dbReference>
<comment type="similarity">
    <text evidence="1">Belongs to the LysR transcriptional regulatory family.</text>
</comment>
<name>A0A0T5PBP8_9RHOB</name>
<dbReference type="PATRIC" id="fig|540747.5.peg.3653"/>
<evidence type="ECO:0000256" key="4">
    <source>
        <dbReference type="ARBA" id="ARBA00023163"/>
    </source>
</evidence>
<keyword evidence="7" id="KW-1185">Reference proteome</keyword>
<protein>
    <recommendedName>
        <fullName evidence="5">HTH lysR-type domain-containing protein</fullName>
    </recommendedName>
</protein>
<dbReference type="InterPro" id="IPR036390">
    <property type="entry name" value="WH_DNA-bd_sf"/>
</dbReference>
<dbReference type="Pfam" id="PF00126">
    <property type="entry name" value="HTH_1"/>
    <property type="match status" value="1"/>
</dbReference>
<dbReference type="PRINTS" id="PR00039">
    <property type="entry name" value="HTHLYSR"/>
</dbReference>